<dbReference type="AlphaFoldDB" id="A0A923KI48"/>
<keyword evidence="3 6" id="KW-0812">Transmembrane</keyword>
<feature type="transmembrane region" description="Helical" evidence="6">
    <location>
        <begin position="12"/>
        <end position="31"/>
    </location>
</feature>
<evidence type="ECO:0000256" key="1">
    <source>
        <dbReference type="ARBA" id="ARBA00004167"/>
    </source>
</evidence>
<dbReference type="Proteomes" id="UP000656244">
    <property type="component" value="Unassembled WGS sequence"/>
</dbReference>
<comment type="subcellular location">
    <subcellularLocation>
        <location evidence="1">Membrane</location>
        <topology evidence="1">Single-pass membrane protein</topology>
    </subcellularLocation>
</comment>
<keyword evidence="5 6" id="KW-0472">Membrane</keyword>
<protein>
    <submittedName>
        <fullName evidence="7">LemA family protein</fullName>
    </submittedName>
</protein>
<dbReference type="EMBL" id="JACNMF010000002">
    <property type="protein sequence ID" value="MBC3757899.1"/>
    <property type="molecule type" value="Genomic_DNA"/>
</dbReference>
<gene>
    <name evidence="7" type="ORF">H7U19_05755</name>
</gene>
<evidence type="ECO:0000256" key="4">
    <source>
        <dbReference type="ARBA" id="ARBA00022989"/>
    </source>
</evidence>
<comment type="similarity">
    <text evidence="2">Belongs to the LemA family.</text>
</comment>
<dbReference type="GO" id="GO:0016020">
    <property type="term" value="C:membrane"/>
    <property type="evidence" value="ECO:0007669"/>
    <property type="project" value="UniProtKB-SubCell"/>
</dbReference>
<dbReference type="SUPFAM" id="SSF140478">
    <property type="entry name" value="LemA-like"/>
    <property type="match status" value="1"/>
</dbReference>
<dbReference type="RefSeq" id="WP_186560049.1">
    <property type="nucleotide sequence ID" value="NZ_JACNMF010000002.1"/>
</dbReference>
<dbReference type="PANTHER" id="PTHR34478">
    <property type="entry name" value="PROTEIN LEMA"/>
    <property type="match status" value="1"/>
</dbReference>
<dbReference type="PANTHER" id="PTHR34478:SF2">
    <property type="entry name" value="MEMBRANE PROTEIN"/>
    <property type="match status" value="1"/>
</dbReference>
<organism evidence="7 8">
    <name type="scientific">Hyunsoonleella aquatilis</name>
    <dbReference type="NCBI Taxonomy" id="2762758"/>
    <lineage>
        <taxon>Bacteria</taxon>
        <taxon>Pseudomonadati</taxon>
        <taxon>Bacteroidota</taxon>
        <taxon>Flavobacteriia</taxon>
        <taxon>Flavobacteriales</taxon>
        <taxon>Flavobacteriaceae</taxon>
    </lineage>
</organism>
<keyword evidence="4 6" id="KW-1133">Transmembrane helix</keyword>
<evidence type="ECO:0000313" key="7">
    <source>
        <dbReference type="EMBL" id="MBC3757899.1"/>
    </source>
</evidence>
<dbReference type="InterPro" id="IPR023353">
    <property type="entry name" value="LemA-like_dom_sf"/>
</dbReference>
<evidence type="ECO:0000256" key="3">
    <source>
        <dbReference type="ARBA" id="ARBA00022692"/>
    </source>
</evidence>
<keyword evidence="8" id="KW-1185">Reference proteome</keyword>
<name>A0A923KI48_9FLAO</name>
<proteinExistence type="inferred from homology"/>
<dbReference type="Pfam" id="PF04011">
    <property type="entry name" value="LemA"/>
    <property type="match status" value="1"/>
</dbReference>
<sequence>MKKRVIGGLGCIGLLIIGVIAIGGIGFLYGYNFNNTAVEYEADAKTAWSNVESSYQRRADLIPNLVATVKGYAAHEKETLEGVIKARSEATKTTINAGDLTPETMAQFQQAQQGLSGALSKLLLTVERYPDLKADKSFLELQSQLEGTENRINVARDRYNQAVNIYDKYTTKFPGKLFAGWFGFEEMARFKSAPGSENAPKVEF</sequence>
<evidence type="ECO:0000256" key="6">
    <source>
        <dbReference type="SAM" id="Phobius"/>
    </source>
</evidence>
<evidence type="ECO:0000256" key="2">
    <source>
        <dbReference type="ARBA" id="ARBA00008854"/>
    </source>
</evidence>
<comment type="caution">
    <text evidence="7">The sequence shown here is derived from an EMBL/GenBank/DDBJ whole genome shotgun (WGS) entry which is preliminary data.</text>
</comment>
<accession>A0A923KI48</accession>
<dbReference type="InterPro" id="IPR007156">
    <property type="entry name" value="MamQ_LemA"/>
</dbReference>
<dbReference type="Gene3D" id="1.20.1440.20">
    <property type="entry name" value="LemA-like domain"/>
    <property type="match status" value="1"/>
</dbReference>
<evidence type="ECO:0000256" key="5">
    <source>
        <dbReference type="ARBA" id="ARBA00023136"/>
    </source>
</evidence>
<reference evidence="7" key="1">
    <citation type="submission" date="2020-08" db="EMBL/GenBank/DDBJ databases">
        <title>Hyunsoonleella sp. strain SJ7 genome sequencing and assembly.</title>
        <authorList>
            <person name="Kim I."/>
        </authorList>
    </citation>
    <scope>NUCLEOTIDE SEQUENCE</scope>
    <source>
        <strain evidence="7">SJ7</strain>
    </source>
</reference>
<evidence type="ECO:0000313" key="8">
    <source>
        <dbReference type="Proteomes" id="UP000656244"/>
    </source>
</evidence>